<sequence length="88" mass="10572">MEKRLTPDQIIRYEFSFLRFFKVQQDNTPVPSATIFTPYRMTVRVKKKRLLILKKPKLTNLYFRLLLLSVYHCLHTLTLKDTRNSEPA</sequence>
<dbReference type="AlphaFoldDB" id="A0A2Z6QXB2"/>
<evidence type="ECO:0000313" key="2">
    <source>
        <dbReference type="Proteomes" id="UP000247702"/>
    </source>
</evidence>
<accession>A0A2Z6QXB2</accession>
<protein>
    <submittedName>
        <fullName evidence="1">Uncharacterized protein</fullName>
    </submittedName>
</protein>
<dbReference type="Proteomes" id="UP000247702">
    <property type="component" value="Unassembled WGS sequence"/>
</dbReference>
<evidence type="ECO:0000313" key="1">
    <source>
        <dbReference type="EMBL" id="GBB94907.1"/>
    </source>
</evidence>
<reference evidence="1 2" key="1">
    <citation type="submission" date="2017-11" db="EMBL/GenBank/DDBJ databases">
        <title>The genome of Rhizophagus clarus HR1 reveals common genetic basis of auxotrophy among arbuscular mycorrhizal fungi.</title>
        <authorList>
            <person name="Kobayashi Y."/>
        </authorList>
    </citation>
    <scope>NUCLEOTIDE SEQUENCE [LARGE SCALE GENOMIC DNA]</scope>
    <source>
        <strain evidence="1 2">HR1</strain>
    </source>
</reference>
<name>A0A2Z6QXB2_9GLOM</name>
<proteinExistence type="predicted"/>
<organism evidence="1 2">
    <name type="scientific">Rhizophagus clarus</name>
    <dbReference type="NCBI Taxonomy" id="94130"/>
    <lineage>
        <taxon>Eukaryota</taxon>
        <taxon>Fungi</taxon>
        <taxon>Fungi incertae sedis</taxon>
        <taxon>Mucoromycota</taxon>
        <taxon>Glomeromycotina</taxon>
        <taxon>Glomeromycetes</taxon>
        <taxon>Glomerales</taxon>
        <taxon>Glomeraceae</taxon>
        <taxon>Rhizophagus</taxon>
    </lineage>
</organism>
<dbReference type="EMBL" id="BEXD01001602">
    <property type="protein sequence ID" value="GBB94907.1"/>
    <property type="molecule type" value="Genomic_DNA"/>
</dbReference>
<gene>
    <name evidence="1" type="ORF">RclHR1_02440001</name>
</gene>
<comment type="caution">
    <text evidence="1">The sequence shown here is derived from an EMBL/GenBank/DDBJ whole genome shotgun (WGS) entry which is preliminary data.</text>
</comment>
<keyword evidence="2" id="KW-1185">Reference proteome</keyword>